<comment type="caution">
    <text evidence="2">The sequence shown here is derived from an EMBL/GenBank/DDBJ whole genome shotgun (WGS) entry which is preliminary data.</text>
</comment>
<evidence type="ECO:0000256" key="1">
    <source>
        <dbReference type="SAM" id="MobiDB-lite"/>
    </source>
</evidence>
<dbReference type="AlphaFoldDB" id="A0AAD3CGK1"/>
<feature type="region of interest" description="Disordered" evidence="1">
    <location>
        <begin position="415"/>
        <end position="439"/>
    </location>
</feature>
<organism evidence="2 3">
    <name type="scientific">Chaetoceros tenuissimus</name>
    <dbReference type="NCBI Taxonomy" id="426638"/>
    <lineage>
        <taxon>Eukaryota</taxon>
        <taxon>Sar</taxon>
        <taxon>Stramenopiles</taxon>
        <taxon>Ochrophyta</taxon>
        <taxon>Bacillariophyta</taxon>
        <taxon>Coscinodiscophyceae</taxon>
        <taxon>Chaetocerotophycidae</taxon>
        <taxon>Chaetocerotales</taxon>
        <taxon>Chaetocerotaceae</taxon>
        <taxon>Chaetoceros</taxon>
    </lineage>
</organism>
<sequence>MMTSDGSISDSNSIKGIDEEREEEKKQHIPHEDTVYIPTPSRSNRNNGQKIFRSLFNEVDDVADFIISIGNEITINAHKQKLWADKCRNAGSGLPNAEGQNKKRGSINDGLRDVLFHAEDVALYSHGLHAVNYELNSRKKRKVIVSNNDTLFSPCANYQIFSWPIKHCTIKEKNFKQYNNNSSDRIWNEFYNDLNFLKVHDDFEKDFVESRSRKRSLEHKHIHDYTGCSIRRRENILGEMDTSDKMENEVLRMHVEKCWDIACGIASNTLEAGNKRRSIHNDKSVSDRSQQIKSVKALKALGIQIDPIRVRVERKGKFYFCQCCHKNMNFTTRANILLHLFGSKESQGCCWKLIKNCQEEKIKAALQNEAMKILESLLHPLFEYIESSQSSPKNSTQTFLTWVDVNNVISQISKKTNTSKEQDQATHNELTPSTIDPKSTLSFLNDETVLPARGRLFRRYGK</sequence>
<keyword evidence="3" id="KW-1185">Reference proteome</keyword>
<feature type="compositionally biased region" description="Basic and acidic residues" evidence="1">
    <location>
        <begin position="23"/>
        <end position="34"/>
    </location>
</feature>
<feature type="compositionally biased region" description="Polar residues" evidence="1">
    <location>
        <begin position="1"/>
        <end position="14"/>
    </location>
</feature>
<evidence type="ECO:0000313" key="3">
    <source>
        <dbReference type="Proteomes" id="UP001054902"/>
    </source>
</evidence>
<gene>
    <name evidence="2" type="ORF">CTEN210_01905</name>
</gene>
<dbReference type="Proteomes" id="UP001054902">
    <property type="component" value="Unassembled WGS sequence"/>
</dbReference>
<evidence type="ECO:0000313" key="2">
    <source>
        <dbReference type="EMBL" id="GFH45431.1"/>
    </source>
</evidence>
<protein>
    <submittedName>
        <fullName evidence="2">Uncharacterized protein</fullName>
    </submittedName>
</protein>
<dbReference type="EMBL" id="BLLK01000020">
    <property type="protein sequence ID" value="GFH45431.1"/>
    <property type="molecule type" value="Genomic_DNA"/>
</dbReference>
<reference evidence="2 3" key="1">
    <citation type="journal article" date="2021" name="Sci. Rep.">
        <title>The genome of the diatom Chaetoceros tenuissimus carries an ancient integrated fragment of an extant virus.</title>
        <authorList>
            <person name="Hongo Y."/>
            <person name="Kimura K."/>
            <person name="Takaki Y."/>
            <person name="Yoshida Y."/>
            <person name="Baba S."/>
            <person name="Kobayashi G."/>
            <person name="Nagasaki K."/>
            <person name="Hano T."/>
            <person name="Tomaru Y."/>
        </authorList>
    </citation>
    <scope>NUCLEOTIDE SEQUENCE [LARGE SCALE GENOMIC DNA]</scope>
    <source>
        <strain evidence="2 3">NIES-3715</strain>
    </source>
</reference>
<accession>A0AAD3CGK1</accession>
<name>A0AAD3CGK1_9STRA</name>
<proteinExistence type="predicted"/>
<feature type="region of interest" description="Disordered" evidence="1">
    <location>
        <begin position="1"/>
        <end position="44"/>
    </location>
</feature>
<feature type="compositionally biased region" description="Polar residues" evidence="1">
    <location>
        <begin position="427"/>
        <end position="439"/>
    </location>
</feature>